<evidence type="ECO:0000313" key="2">
    <source>
        <dbReference type="Proteomes" id="UP000790709"/>
    </source>
</evidence>
<dbReference type="EMBL" id="MU266428">
    <property type="protein sequence ID" value="KAH7924294.1"/>
    <property type="molecule type" value="Genomic_DNA"/>
</dbReference>
<evidence type="ECO:0000313" key="1">
    <source>
        <dbReference type="EMBL" id="KAH7924294.1"/>
    </source>
</evidence>
<keyword evidence="2" id="KW-1185">Reference proteome</keyword>
<sequence length="605" mass="65399">MSQPIALLSVYDKSDLLDLARGLSGAGVRLLGSGGTAKKIREAGIPIEDVSDITKAPEMLGGRVKTLHPAVHGGILARSIPSDEQDLKAQSISPISIVVCNLYPFTSTISKPGCTLADAVEEVDIGGVTLLRAAAKNHERVSVLSDPADYTEFLQAWKDGQGDVGQNIRSKLALKAFEMTAKYDEAISGYFREQYASAEQENPAVPVQRMVLRYGANPHQKPAQTFVTEGALPFKGNISFYLFLSGSPGYINLLDALNSYALVKELQEALNLPAAASFKHVSPAGAAVGLALDETEKQVYGVEDLKEPLTPLACAYARARGADRMSSFGDFIALSAPCDLATARIISREVSDGIIAPGYTPEALDVLKKKKAGKYCVLEMDPSYSPPEVETRQVYGIHLQQRRNDAKIDPSLFANIVTKNKELPSQAVTDLIVATLALKYTQSNSVAYAKNGAIVGLGAGQQSRIHCTRLAGGKADIWWLRHHPRVLALPFKKGVKRAEKANAIDLFVGGEVLEGGEKAQWEGQFEEIPAPLGEQERKEWAAKLDGVACSSDAFFPFADNVHRARKSGVRYLAAPSGSVMDEECIKAADEHEMVFAHTSLRLFHH</sequence>
<accession>A0ACB8BFI6</accession>
<organism evidence="1 2">
    <name type="scientific">Leucogyrophana mollusca</name>
    <dbReference type="NCBI Taxonomy" id="85980"/>
    <lineage>
        <taxon>Eukaryota</taxon>
        <taxon>Fungi</taxon>
        <taxon>Dikarya</taxon>
        <taxon>Basidiomycota</taxon>
        <taxon>Agaricomycotina</taxon>
        <taxon>Agaricomycetes</taxon>
        <taxon>Agaricomycetidae</taxon>
        <taxon>Boletales</taxon>
        <taxon>Boletales incertae sedis</taxon>
        <taxon>Leucogyrophana</taxon>
    </lineage>
</organism>
<reference evidence="1" key="1">
    <citation type="journal article" date="2021" name="New Phytol.">
        <title>Evolutionary innovations through gain and loss of genes in the ectomycorrhizal Boletales.</title>
        <authorList>
            <person name="Wu G."/>
            <person name="Miyauchi S."/>
            <person name="Morin E."/>
            <person name="Kuo A."/>
            <person name="Drula E."/>
            <person name="Varga T."/>
            <person name="Kohler A."/>
            <person name="Feng B."/>
            <person name="Cao Y."/>
            <person name="Lipzen A."/>
            <person name="Daum C."/>
            <person name="Hundley H."/>
            <person name="Pangilinan J."/>
            <person name="Johnson J."/>
            <person name="Barry K."/>
            <person name="LaButti K."/>
            <person name="Ng V."/>
            <person name="Ahrendt S."/>
            <person name="Min B."/>
            <person name="Choi I.G."/>
            <person name="Park H."/>
            <person name="Plett J.M."/>
            <person name="Magnuson J."/>
            <person name="Spatafora J.W."/>
            <person name="Nagy L.G."/>
            <person name="Henrissat B."/>
            <person name="Grigoriev I.V."/>
            <person name="Yang Z.L."/>
            <person name="Xu J."/>
            <person name="Martin F.M."/>
        </authorList>
    </citation>
    <scope>NUCLEOTIDE SEQUENCE</scope>
    <source>
        <strain evidence="1">KUC20120723A-06</strain>
    </source>
</reference>
<name>A0ACB8BFI6_9AGAM</name>
<proteinExistence type="predicted"/>
<dbReference type="Proteomes" id="UP000790709">
    <property type="component" value="Unassembled WGS sequence"/>
</dbReference>
<protein>
    <submittedName>
        <fullName evidence="1">AICARFT/IMPCHase bienzyme</fullName>
    </submittedName>
</protein>
<gene>
    <name evidence="1" type="ORF">BV22DRAFT_1196028</name>
</gene>
<comment type="caution">
    <text evidence="1">The sequence shown here is derived from an EMBL/GenBank/DDBJ whole genome shotgun (WGS) entry which is preliminary data.</text>
</comment>